<dbReference type="InterPro" id="IPR036452">
    <property type="entry name" value="Ribo_hydro-like"/>
</dbReference>
<reference evidence="5 6" key="1">
    <citation type="journal article" date="2024" name="Nat. Commun.">
        <title>Phylogenomics reveals the evolutionary origins of lichenization in chlorophyte algae.</title>
        <authorList>
            <person name="Puginier C."/>
            <person name="Libourel C."/>
            <person name="Otte J."/>
            <person name="Skaloud P."/>
            <person name="Haon M."/>
            <person name="Grisel S."/>
            <person name="Petersen M."/>
            <person name="Berrin J.G."/>
            <person name="Delaux P.M."/>
            <person name="Dal Grande F."/>
            <person name="Keller J."/>
        </authorList>
    </citation>
    <scope>NUCLEOTIDE SEQUENCE [LARGE SCALE GENOMIC DNA]</scope>
    <source>
        <strain evidence="5 6">SAG 2043</strain>
    </source>
</reference>
<dbReference type="Gene3D" id="3.90.245.10">
    <property type="entry name" value="Ribonucleoside hydrolase-like"/>
    <property type="match status" value="1"/>
</dbReference>
<evidence type="ECO:0000259" key="4">
    <source>
        <dbReference type="Pfam" id="PF01156"/>
    </source>
</evidence>
<keyword evidence="3" id="KW-0326">Glycosidase</keyword>
<dbReference type="GO" id="GO:0006152">
    <property type="term" value="P:purine nucleoside catabolic process"/>
    <property type="evidence" value="ECO:0007669"/>
    <property type="project" value="TreeGrafter"/>
</dbReference>
<gene>
    <name evidence="5" type="ORF">WJX72_009484</name>
</gene>
<protein>
    <recommendedName>
        <fullName evidence="4">Inosine/uridine-preferring nucleoside hydrolase domain-containing protein</fullName>
    </recommendedName>
</protein>
<feature type="domain" description="Inosine/uridine-preferring nucleoside hydrolase" evidence="4">
    <location>
        <begin position="5"/>
        <end position="307"/>
    </location>
</feature>
<evidence type="ECO:0000256" key="3">
    <source>
        <dbReference type="ARBA" id="ARBA00023295"/>
    </source>
</evidence>
<dbReference type="CDD" id="cd02650">
    <property type="entry name" value="nuc_hydro_CaPnhB"/>
    <property type="match status" value="1"/>
</dbReference>
<comment type="similarity">
    <text evidence="1">Belongs to the IUNH family.</text>
</comment>
<keyword evidence="6" id="KW-1185">Reference proteome</keyword>
<dbReference type="AlphaFoldDB" id="A0AAW1Q4J6"/>
<dbReference type="InterPro" id="IPR001910">
    <property type="entry name" value="Inosine/uridine_hydrolase_dom"/>
</dbReference>
<proteinExistence type="inferred from homology"/>
<comment type="caution">
    <text evidence="5">The sequence shown here is derived from an EMBL/GenBank/DDBJ whole genome shotgun (WGS) entry which is preliminary data.</text>
</comment>
<dbReference type="Proteomes" id="UP001489004">
    <property type="component" value="Unassembled WGS sequence"/>
</dbReference>
<accession>A0AAW1Q4J6</accession>
<evidence type="ECO:0000313" key="6">
    <source>
        <dbReference type="Proteomes" id="UP001489004"/>
    </source>
</evidence>
<dbReference type="GO" id="GO:0008477">
    <property type="term" value="F:purine nucleosidase activity"/>
    <property type="evidence" value="ECO:0007669"/>
    <property type="project" value="TreeGrafter"/>
</dbReference>
<dbReference type="PANTHER" id="PTHR12304">
    <property type="entry name" value="INOSINE-URIDINE PREFERRING NUCLEOSIDE HYDROLASE"/>
    <property type="match status" value="1"/>
</dbReference>
<keyword evidence="2" id="KW-0378">Hydrolase</keyword>
<dbReference type="PANTHER" id="PTHR12304:SF4">
    <property type="entry name" value="URIDINE NUCLEOSIDASE"/>
    <property type="match status" value="1"/>
</dbReference>
<dbReference type="Pfam" id="PF01156">
    <property type="entry name" value="IU_nuc_hydro"/>
    <property type="match status" value="1"/>
</dbReference>
<evidence type="ECO:0000256" key="1">
    <source>
        <dbReference type="ARBA" id="ARBA00009176"/>
    </source>
</evidence>
<dbReference type="EMBL" id="JALJOR010000006">
    <property type="protein sequence ID" value="KAK9815788.1"/>
    <property type="molecule type" value="Genomic_DNA"/>
</dbReference>
<dbReference type="InterPro" id="IPR023186">
    <property type="entry name" value="IUNH"/>
</dbReference>
<dbReference type="GO" id="GO:0005829">
    <property type="term" value="C:cytosol"/>
    <property type="evidence" value="ECO:0007669"/>
    <property type="project" value="TreeGrafter"/>
</dbReference>
<organism evidence="5 6">
    <name type="scientific">[Myrmecia] bisecta</name>
    <dbReference type="NCBI Taxonomy" id="41462"/>
    <lineage>
        <taxon>Eukaryota</taxon>
        <taxon>Viridiplantae</taxon>
        <taxon>Chlorophyta</taxon>
        <taxon>core chlorophytes</taxon>
        <taxon>Trebouxiophyceae</taxon>
        <taxon>Trebouxiales</taxon>
        <taxon>Trebouxiaceae</taxon>
        <taxon>Myrmecia</taxon>
    </lineage>
</organism>
<evidence type="ECO:0000256" key="2">
    <source>
        <dbReference type="ARBA" id="ARBA00022801"/>
    </source>
</evidence>
<evidence type="ECO:0000313" key="5">
    <source>
        <dbReference type="EMBL" id="KAK9815788.1"/>
    </source>
</evidence>
<name>A0AAW1Q4J6_9CHLO</name>
<sequence>MVKKLIIDCDPGIDDSMAILAAFNSPKEVEVIGLTTIFGNVQTATATGNALVLRELAGRPQVPVAQGAATPLSGVAKARIADFVHGSDGFGNTNHPAAAGKAEEATAAQFIVDAVRAHPSEVTVLALGPLTNLALALQLDSTLAGNLAELVILGGAFFVNGNVNPAAEANIFGDPDAAEYVFQQPVRMRVVGLDVTHTCTFTGGQLAAMRSRGRFGSFLASITRFYLDYHRESYGMDAVYVHDPTALAAVLDPSLFTWQQGAVCVVTEGVARGLTVMDAGTKSWNGPNAWMTRPSVAVAVGVQAQALTSLILDRMTIS</sequence>
<dbReference type="SUPFAM" id="SSF53590">
    <property type="entry name" value="Nucleoside hydrolase"/>
    <property type="match status" value="1"/>
</dbReference>